<dbReference type="AlphaFoldDB" id="A0A564YK55"/>
<keyword evidence="3" id="KW-1185">Reference proteome</keyword>
<dbReference type="GO" id="GO:0000729">
    <property type="term" value="P:DNA double-strand break processing"/>
    <property type="evidence" value="ECO:0007669"/>
    <property type="project" value="TreeGrafter"/>
</dbReference>
<dbReference type="GO" id="GO:0046975">
    <property type="term" value="F:histone H3K36 methyltransferase activity"/>
    <property type="evidence" value="ECO:0007669"/>
    <property type="project" value="TreeGrafter"/>
</dbReference>
<dbReference type="GO" id="GO:0035861">
    <property type="term" value="C:site of double-strand break"/>
    <property type="evidence" value="ECO:0007669"/>
    <property type="project" value="TreeGrafter"/>
</dbReference>
<feature type="non-terminal residue" evidence="2">
    <location>
        <position position="1"/>
    </location>
</feature>
<accession>A0A564YK55</accession>
<dbReference type="GO" id="GO:0000014">
    <property type="term" value="F:single-stranded DNA endodeoxyribonuclease activity"/>
    <property type="evidence" value="ECO:0007669"/>
    <property type="project" value="TreeGrafter"/>
</dbReference>
<dbReference type="GO" id="GO:0005634">
    <property type="term" value="C:nucleus"/>
    <property type="evidence" value="ECO:0007669"/>
    <property type="project" value="TreeGrafter"/>
</dbReference>
<dbReference type="GO" id="GO:0000793">
    <property type="term" value="C:condensed chromosome"/>
    <property type="evidence" value="ECO:0007669"/>
    <property type="project" value="TreeGrafter"/>
</dbReference>
<dbReference type="GO" id="GO:0003690">
    <property type="term" value="F:double-stranded DNA binding"/>
    <property type="evidence" value="ECO:0007669"/>
    <property type="project" value="TreeGrafter"/>
</dbReference>
<dbReference type="GO" id="GO:0042800">
    <property type="term" value="F:histone H3K4 methyltransferase activity"/>
    <property type="evidence" value="ECO:0007669"/>
    <property type="project" value="TreeGrafter"/>
</dbReference>
<dbReference type="Proteomes" id="UP000321570">
    <property type="component" value="Unassembled WGS sequence"/>
</dbReference>
<organism evidence="2 3">
    <name type="scientific">Hymenolepis diminuta</name>
    <name type="common">Rat tapeworm</name>
    <dbReference type="NCBI Taxonomy" id="6216"/>
    <lineage>
        <taxon>Eukaryota</taxon>
        <taxon>Metazoa</taxon>
        <taxon>Spiralia</taxon>
        <taxon>Lophotrochozoa</taxon>
        <taxon>Platyhelminthes</taxon>
        <taxon>Cestoda</taxon>
        <taxon>Eucestoda</taxon>
        <taxon>Cyclophyllidea</taxon>
        <taxon>Hymenolepididae</taxon>
        <taxon>Hymenolepis</taxon>
    </lineage>
</organism>
<dbReference type="GO" id="GO:0031297">
    <property type="term" value="P:replication fork processing"/>
    <property type="evidence" value="ECO:0007669"/>
    <property type="project" value="TreeGrafter"/>
</dbReference>
<dbReference type="GO" id="GO:0044774">
    <property type="term" value="P:mitotic DNA integrity checkpoint signaling"/>
    <property type="evidence" value="ECO:0007669"/>
    <property type="project" value="TreeGrafter"/>
</dbReference>
<dbReference type="InterPro" id="IPR052709">
    <property type="entry name" value="Transposase-MT_Hybrid"/>
</dbReference>
<dbReference type="InterPro" id="IPR041426">
    <property type="entry name" value="Mos1_HTH"/>
</dbReference>
<gene>
    <name evidence="2" type="ORF">WMSIL1_LOCUS6620</name>
</gene>
<dbReference type="GO" id="GO:0006303">
    <property type="term" value="P:double-strand break repair via nonhomologous end joining"/>
    <property type="evidence" value="ECO:0007669"/>
    <property type="project" value="TreeGrafter"/>
</dbReference>
<sequence length="188" mass="21492">IYTPNKDHIRHIPLFQFHRGNTASSAANTLKDTYGNDVVSEKTCRRWFSAGGFKKDDFSLKDEPRVGCSKNSLLSNWKLPLMKIQSALLEKTINREMKRLGKVSKAGERVPHDFSEINKQQRVVSAAFYCVLVNFSDEKWWILYNNVKRKRLWLSQDSGSKPIPQLRSGPHSKNSSVCMVGFEGNCLL</sequence>
<dbReference type="PANTHER" id="PTHR46060">
    <property type="entry name" value="MARINER MOS1 TRANSPOSASE-LIKE PROTEIN"/>
    <property type="match status" value="1"/>
</dbReference>
<dbReference type="EMBL" id="CABIJS010000222">
    <property type="protein sequence ID" value="VUZ46934.1"/>
    <property type="molecule type" value="Genomic_DNA"/>
</dbReference>
<name>A0A564YK55_HYMDI</name>
<protein>
    <recommendedName>
        <fullName evidence="1">Mos1 transposase HTH domain-containing protein</fullName>
    </recommendedName>
</protein>
<dbReference type="GO" id="GO:0015074">
    <property type="term" value="P:DNA integration"/>
    <property type="evidence" value="ECO:0007669"/>
    <property type="project" value="TreeGrafter"/>
</dbReference>
<dbReference type="PANTHER" id="PTHR46060:SF2">
    <property type="entry name" value="HISTONE-LYSINE N-METHYLTRANSFERASE SETMAR"/>
    <property type="match status" value="1"/>
</dbReference>
<evidence type="ECO:0000259" key="1">
    <source>
        <dbReference type="Pfam" id="PF17906"/>
    </source>
</evidence>
<proteinExistence type="predicted"/>
<dbReference type="Gene3D" id="1.10.10.1450">
    <property type="match status" value="1"/>
</dbReference>
<feature type="domain" description="Mos1 transposase HTH" evidence="1">
    <location>
        <begin position="6"/>
        <end position="49"/>
    </location>
</feature>
<dbReference type="GO" id="GO:0044547">
    <property type="term" value="F:DNA topoisomerase binding"/>
    <property type="evidence" value="ECO:0007669"/>
    <property type="project" value="TreeGrafter"/>
</dbReference>
<dbReference type="Pfam" id="PF17906">
    <property type="entry name" value="HTH_48"/>
    <property type="match status" value="1"/>
</dbReference>
<evidence type="ECO:0000313" key="2">
    <source>
        <dbReference type="EMBL" id="VUZ46934.1"/>
    </source>
</evidence>
<evidence type="ECO:0000313" key="3">
    <source>
        <dbReference type="Proteomes" id="UP000321570"/>
    </source>
</evidence>
<reference evidence="2 3" key="1">
    <citation type="submission" date="2019-07" db="EMBL/GenBank/DDBJ databases">
        <authorList>
            <person name="Jastrzebski P J."/>
            <person name="Paukszto L."/>
            <person name="Jastrzebski P J."/>
        </authorList>
    </citation>
    <scope>NUCLEOTIDE SEQUENCE [LARGE SCALE GENOMIC DNA]</scope>
    <source>
        <strain evidence="2 3">WMS-il1</strain>
    </source>
</reference>
<dbReference type="GO" id="GO:0003697">
    <property type="term" value="F:single-stranded DNA binding"/>
    <property type="evidence" value="ECO:0007669"/>
    <property type="project" value="TreeGrafter"/>
</dbReference>